<dbReference type="EMBL" id="KV722377">
    <property type="protein sequence ID" value="OCH91950.1"/>
    <property type="molecule type" value="Genomic_DNA"/>
</dbReference>
<evidence type="ECO:0008006" key="3">
    <source>
        <dbReference type="Google" id="ProtNLM"/>
    </source>
</evidence>
<organism evidence="1 2">
    <name type="scientific">Obba rivulosa</name>
    <dbReference type="NCBI Taxonomy" id="1052685"/>
    <lineage>
        <taxon>Eukaryota</taxon>
        <taxon>Fungi</taxon>
        <taxon>Dikarya</taxon>
        <taxon>Basidiomycota</taxon>
        <taxon>Agaricomycotina</taxon>
        <taxon>Agaricomycetes</taxon>
        <taxon>Polyporales</taxon>
        <taxon>Gelatoporiaceae</taxon>
        <taxon>Obba</taxon>
    </lineage>
</organism>
<dbReference type="Proteomes" id="UP000250043">
    <property type="component" value="Unassembled WGS sequence"/>
</dbReference>
<name>A0A8E2B514_9APHY</name>
<dbReference type="OrthoDB" id="2773799at2759"/>
<sequence>MQDIEVQGSNMFRPAGIHTRHPSDWDTPSLQDITSIHTSLRHRHYCTVSPGCVRAQVGVYTRNRTRRQLVYFPRPVKNVGALSALRHVYCARAFTADVRIHLRRMCNQLIGGEGRMQSTTAFSQQRYHPISSGARGMEHSTPQLNYDVIQNIFDQLSPQHKGVCDRPTLARAARASRMLSELALDSLWSRLDNLRPLFMVLHIGEVYDIAELARTRGQYGSGESPTLTTHTISDRTWSRFRQYAHRVRSLAYDEYTDQIPPIPFSALASRARYDPILPLLQELKWSRTIPGNLEFTRFITSDLRVLHVNLSRGPGFPSGSGFGTLELQEELLQVLHSRCTNVEVLTFRDYMPASWETLLQFPRLRTVSLRSATPHLFYTAAIDTLASSEILENLTIDLPWNGHADVWIATDTPSFRALKQLNMASRDDAWCTFREFLLQISSTELSVLRIRYGCNSRLRPEDGCNDLACLRVLSERWSSSLTKIALIVSECYTIEFGFVSSGRLLEPLLPLHRLEDVTLKLSNHSPCTILLQDGDIQMMAKSWPNLRSLRIELTERHADANYGGPSIYSLVHLAVRCRFLVKLQLSYLLFDGQRTPTRQLGHLARNLPHYNLRHMHVHHLFCQRKSSLPELTAAVGFLVRTFPRLSFCGDGDCAVLNCNWSTITQAVKEYKEIWCFE</sequence>
<dbReference type="Gene3D" id="3.80.10.10">
    <property type="entry name" value="Ribonuclease Inhibitor"/>
    <property type="match status" value="1"/>
</dbReference>
<reference evidence="1 2" key="1">
    <citation type="submission" date="2016-07" db="EMBL/GenBank/DDBJ databases">
        <title>Draft genome of the white-rot fungus Obba rivulosa 3A-2.</title>
        <authorList>
            <consortium name="DOE Joint Genome Institute"/>
            <person name="Miettinen O."/>
            <person name="Riley R."/>
            <person name="Acob R."/>
            <person name="Barry K."/>
            <person name="Cullen D."/>
            <person name="De Vries R."/>
            <person name="Hainaut M."/>
            <person name="Hatakka A."/>
            <person name="Henrissat B."/>
            <person name="Hilden K."/>
            <person name="Kuo R."/>
            <person name="Labutti K."/>
            <person name="Lipzen A."/>
            <person name="Makela M.R."/>
            <person name="Sandor L."/>
            <person name="Spatafora J.W."/>
            <person name="Grigoriev I.V."/>
            <person name="Hibbett D.S."/>
        </authorList>
    </citation>
    <scope>NUCLEOTIDE SEQUENCE [LARGE SCALE GENOMIC DNA]</scope>
    <source>
        <strain evidence="1 2">3A-2</strain>
    </source>
</reference>
<evidence type="ECO:0000313" key="1">
    <source>
        <dbReference type="EMBL" id="OCH91950.1"/>
    </source>
</evidence>
<protein>
    <recommendedName>
        <fullName evidence="3">F-box domain-containing protein</fullName>
    </recommendedName>
</protein>
<dbReference type="AlphaFoldDB" id="A0A8E2B514"/>
<accession>A0A8E2B514</accession>
<dbReference type="InterPro" id="IPR032675">
    <property type="entry name" value="LRR_dom_sf"/>
</dbReference>
<proteinExistence type="predicted"/>
<keyword evidence="2" id="KW-1185">Reference proteome</keyword>
<evidence type="ECO:0000313" key="2">
    <source>
        <dbReference type="Proteomes" id="UP000250043"/>
    </source>
</evidence>
<gene>
    <name evidence="1" type="ORF">OBBRIDRAFT_825050</name>
</gene>